<evidence type="ECO:0000256" key="10">
    <source>
        <dbReference type="ARBA" id="ARBA00023136"/>
    </source>
</evidence>
<dbReference type="GO" id="GO:0000155">
    <property type="term" value="F:phosphorelay sensor kinase activity"/>
    <property type="evidence" value="ECO:0007669"/>
    <property type="project" value="InterPro"/>
</dbReference>
<dbReference type="Pfam" id="PF00512">
    <property type="entry name" value="HisKA"/>
    <property type="match status" value="1"/>
</dbReference>
<sequence length="508" mass="56423">MRHHHSPGIRGQLMWFLCCICLFLLALVWFLSTQLLEPLYTKHIEKQLTTQAESITAELDKAIANGEALSAWSFGHLTVNTAFFDRLATQLYASGSLNSFCVDISDTTMRTIYKIENQSYCNLHETLLSDSANNDMIVSTAVAMRKKCRTTGGFVQTLNPPRLSGSAQLLVGRNTSGGEYTVLVTTSLVHVAEAGKVLSTVLPMAAALIFAFAMTAAWLFSEWFTKPLRQLSSAARQMAMGNYAVQVDTRRSDELGDLARDFNHMASEVQHSSQMQRDLLANVSHDLRTPLTLIKGYAETVRDITGDDKAHRDEQMNIIVDETDRLTALVSSVMELSKVTSGADKCERVHFDMGQLCDEVSERYDAICAQNGWQLQLELPDEELPVYADPNMMQRALHNLLGNAMHHIGKDGIFILRAQRCTEGVRIEVEDHGPGISADDLPYIFDRYYRSRSDAGKQGTGLGLSITKAIFQQHGFRFGVQSAIGMGTTFWFIMNDLPANAAEMAGQE</sequence>
<protein>
    <recommendedName>
        <fullName evidence="3">histidine kinase</fullName>
        <ecNumber evidence="3">2.7.13.3</ecNumber>
    </recommendedName>
</protein>
<keyword evidence="6 11" id="KW-0812">Transmembrane</keyword>
<accession>A0A2A6ZD99</accession>
<dbReference type="SMART" id="SM00387">
    <property type="entry name" value="HATPase_c"/>
    <property type="match status" value="1"/>
</dbReference>
<comment type="subcellular location">
    <subcellularLocation>
        <location evidence="2">Membrane</location>
    </subcellularLocation>
</comment>
<dbReference type="EC" id="2.7.13.3" evidence="3"/>
<evidence type="ECO:0000256" key="9">
    <source>
        <dbReference type="ARBA" id="ARBA00023012"/>
    </source>
</evidence>
<dbReference type="Gene3D" id="3.30.565.10">
    <property type="entry name" value="Histidine kinase-like ATPase, C-terminal domain"/>
    <property type="match status" value="1"/>
</dbReference>
<feature type="domain" description="Histidine kinase" evidence="12">
    <location>
        <begin position="282"/>
        <end position="498"/>
    </location>
</feature>
<dbReference type="CDD" id="cd00075">
    <property type="entry name" value="HATPase"/>
    <property type="match status" value="1"/>
</dbReference>
<dbReference type="EMBL" id="NMTQ01000020">
    <property type="protein sequence ID" value="PDX59321.1"/>
    <property type="molecule type" value="Genomic_DNA"/>
</dbReference>
<dbReference type="FunFam" id="1.10.287.130:FF:000001">
    <property type="entry name" value="Two-component sensor histidine kinase"/>
    <property type="match status" value="1"/>
</dbReference>
<dbReference type="SUPFAM" id="SSF55874">
    <property type="entry name" value="ATPase domain of HSP90 chaperone/DNA topoisomerase II/histidine kinase"/>
    <property type="match status" value="1"/>
</dbReference>
<comment type="caution">
    <text evidence="14">The sequence shown here is derived from an EMBL/GenBank/DDBJ whole genome shotgun (WGS) entry which is preliminary data.</text>
</comment>
<dbReference type="SMART" id="SM00388">
    <property type="entry name" value="HisKA"/>
    <property type="match status" value="1"/>
</dbReference>
<evidence type="ECO:0000256" key="2">
    <source>
        <dbReference type="ARBA" id="ARBA00004370"/>
    </source>
</evidence>
<dbReference type="AlphaFoldDB" id="A0A2A6ZD99"/>
<dbReference type="CDD" id="cd06225">
    <property type="entry name" value="HAMP"/>
    <property type="match status" value="1"/>
</dbReference>
<feature type="transmembrane region" description="Helical" evidence="11">
    <location>
        <begin position="12"/>
        <end position="31"/>
    </location>
</feature>
<dbReference type="Gene3D" id="6.10.340.10">
    <property type="match status" value="1"/>
</dbReference>
<dbReference type="Proteomes" id="UP000220752">
    <property type="component" value="Unassembled WGS sequence"/>
</dbReference>
<evidence type="ECO:0000256" key="1">
    <source>
        <dbReference type="ARBA" id="ARBA00000085"/>
    </source>
</evidence>
<dbReference type="PRINTS" id="PR00344">
    <property type="entry name" value="BCTRLSENSOR"/>
</dbReference>
<dbReference type="InterPro" id="IPR004358">
    <property type="entry name" value="Sig_transdc_His_kin-like_C"/>
</dbReference>
<dbReference type="InterPro" id="IPR003594">
    <property type="entry name" value="HATPase_dom"/>
</dbReference>
<evidence type="ECO:0000256" key="3">
    <source>
        <dbReference type="ARBA" id="ARBA00012438"/>
    </source>
</evidence>
<proteinExistence type="predicted"/>
<evidence type="ECO:0000313" key="15">
    <source>
        <dbReference type="Proteomes" id="UP000220752"/>
    </source>
</evidence>
<keyword evidence="15" id="KW-1185">Reference proteome</keyword>
<dbReference type="GO" id="GO:0005886">
    <property type="term" value="C:plasma membrane"/>
    <property type="evidence" value="ECO:0007669"/>
    <property type="project" value="TreeGrafter"/>
</dbReference>
<keyword evidence="7 14" id="KW-0418">Kinase</keyword>
<dbReference type="SUPFAM" id="SSF47384">
    <property type="entry name" value="Homodimeric domain of signal transducing histidine kinase"/>
    <property type="match status" value="1"/>
</dbReference>
<organism evidence="14 15">
    <name type="scientific">Faecalibacterium langellae</name>
    <dbReference type="NCBI Taxonomy" id="3435293"/>
    <lineage>
        <taxon>Bacteria</taxon>
        <taxon>Bacillati</taxon>
        <taxon>Bacillota</taxon>
        <taxon>Clostridia</taxon>
        <taxon>Eubacteriales</taxon>
        <taxon>Oscillospiraceae</taxon>
        <taxon>Faecalibacterium</taxon>
    </lineage>
</organism>
<dbReference type="InterPro" id="IPR005467">
    <property type="entry name" value="His_kinase_dom"/>
</dbReference>
<keyword evidence="4" id="KW-0597">Phosphoprotein</keyword>
<evidence type="ECO:0000256" key="7">
    <source>
        <dbReference type="ARBA" id="ARBA00022777"/>
    </source>
</evidence>
<keyword evidence="5" id="KW-0808">Transferase</keyword>
<dbReference type="PROSITE" id="PS50885">
    <property type="entry name" value="HAMP"/>
    <property type="match status" value="1"/>
</dbReference>
<dbReference type="InterPro" id="IPR003660">
    <property type="entry name" value="HAMP_dom"/>
</dbReference>
<keyword evidence="9" id="KW-0902">Two-component regulatory system</keyword>
<keyword evidence="8 11" id="KW-1133">Transmembrane helix</keyword>
<evidence type="ECO:0000256" key="5">
    <source>
        <dbReference type="ARBA" id="ARBA00022679"/>
    </source>
</evidence>
<feature type="domain" description="HAMP" evidence="13">
    <location>
        <begin position="222"/>
        <end position="274"/>
    </location>
</feature>
<comment type="catalytic activity">
    <reaction evidence="1">
        <text>ATP + protein L-histidine = ADP + protein N-phospho-L-histidine.</text>
        <dbReference type="EC" id="2.7.13.3"/>
    </reaction>
</comment>
<reference evidence="14 15" key="1">
    <citation type="journal article" date="2017" name="Front. Microbiol.">
        <title>New Insights into the Diversity of the Genus Faecalibacterium.</title>
        <authorList>
            <person name="Benevides L."/>
            <person name="Burman S."/>
            <person name="Martin R."/>
            <person name="Robert V."/>
            <person name="Thomas M."/>
            <person name="Miquel S."/>
            <person name="Chain F."/>
            <person name="Sokol H."/>
            <person name="Bermudez-Humaran L.G."/>
            <person name="Morrison M."/>
            <person name="Langella P."/>
            <person name="Azevedo V.A."/>
            <person name="Chatel J.M."/>
            <person name="Soares S."/>
        </authorList>
    </citation>
    <scope>NUCLEOTIDE SEQUENCE [LARGE SCALE GENOMIC DNA]</scope>
    <source>
        <strain evidence="15">CNCM I-4540</strain>
    </source>
</reference>
<dbReference type="InterPro" id="IPR050428">
    <property type="entry name" value="TCS_sensor_his_kinase"/>
</dbReference>
<keyword evidence="10 11" id="KW-0472">Membrane</keyword>
<evidence type="ECO:0000256" key="6">
    <source>
        <dbReference type="ARBA" id="ARBA00022692"/>
    </source>
</evidence>
<dbReference type="SMART" id="SM00304">
    <property type="entry name" value="HAMP"/>
    <property type="match status" value="1"/>
</dbReference>
<dbReference type="InterPro" id="IPR036890">
    <property type="entry name" value="HATPase_C_sf"/>
</dbReference>
<dbReference type="PROSITE" id="PS50109">
    <property type="entry name" value="HIS_KIN"/>
    <property type="match status" value="1"/>
</dbReference>
<evidence type="ECO:0000259" key="12">
    <source>
        <dbReference type="PROSITE" id="PS50109"/>
    </source>
</evidence>
<gene>
    <name evidence="14" type="ORF">CGS46_04965</name>
</gene>
<evidence type="ECO:0000259" key="13">
    <source>
        <dbReference type="PROSITE" id="PS50885"/>
    </source>
</evidence>
<evidence type="ECO:0000256" key="4">
    <source>
        <dbReference type="ARBA" id="ARBA00022553"/>
    </source>
</evidence>
<dbReference type="InterPro" id="IPR036097">
    <property type="entry name" value="HisK_dim/P_sf"/>
</dbReference>
<name>A0A2A6ZD99_9FIRM</name>
<feature type="transmembrane region" description="Helical" evidence="11">
    <location>
        <begin position="197"/>
        <end position="220"/>
    </location>
</feature>
<dbReference type="PANTHER" id="PTHR45436">
    <property type="entry name" value="SENSOR HISTIDINE KINASE YKOH"/>
    <property type="match status" value="1"/>
</dbReference>
<evidence type="ECO:0000313" key="14">
    <source>
        <dbReference type="EMBL" id="PDX59321.1"/>
    </source>
</evidence>
<dbReference type="PANTHER" id="PTHR45436:SF5">
    <property type="entry name" value="SENSOR HISTIDINE KINASE TRCS"/>
    <property type="match status" value="1"/>
</dbReference>
<dbReference type="Pfam" id="PF00672">
    <property type="entry name" value="HAMP"/>
    <property type="match status" value="1"/>
</dbReference>
<dbReference type="Pfam" id="PF02518">
    <property type="entry name" value="HATPase_c"/>
    <property type="match status" value="1"/>
</dbReference>
<evidence type="ECO:0000256" key="8">
    <source>
        <dbReference type="ARBA" id="ARBA00022989"/>
    </source>
</evidence>
<dbReference type="Gene3D" id="1.10.287.130">
    <property type="match status" value="1"/>
</dbReference>
<dbReference type="InterPro" id="IPR003661">
    <property type="entry name" value="HisK_dim/P_dom"/>
</dbReference>
<evidence type="ECO:0000256" key="11">
    <source>
        <dbReference type="SAM" id="Phobius"/>
    </source>
</evidence>
<dbReference type="SUPFAM" id="SSF158472">
    <property type="entry name" value="HAMP domain-like"/>
    <property type="match status" value="1"/>
</dbReference>
<dbReference type="CDD" id="cd00082">
    <property type="entry name" value="HisKA"/>
    <property type="match status" value="1"/>
</dbReference>